<sequence>MHQLFVTVSPKLCYAVKQQISQLKSFACGGSFSAENSLLEIDDLDGTTQFRDLPNSFIGIPYMKYPLVITFHKFLLMLDGTIGSSYFDRFHLKWDLFEDRSLRSAALRSFIREKEVNYECFCSSYWPHFSTVLTKNLDHSRVLTEILSYIKGGLKSGDFQDGKLSKEAYISMSEHRVSSIS</sequence>
<reference evidence="1 2" key="1">
    <citation type="submission" date="2024-05" db="EMBL/GenBank/DDBJ databases">
        <title>De novo assembly of an allotetraploid wild potato.</title>
        <authorList>
            <person name="Hosaka A.J."/>
        </authorList>
    </citation>
    <scope>NUCLEOTIDE SEQUENCE [LARGE SCALE GENOMIC DNA]</scope>
    <source>
        <tissue evidence="1">Young leaves</tissue>
    </source>
</reference>
<gene>
    <name evidence="1" type="ORF">AABB24_020934</name>
</gene>
<keyword evidence="2" id="KW-1185">Reference proteome</keyword>
<evidence type="ECO:0000313" key="1">
    <source>
        <dbReference type="EMBL" id="KAL3353192.1"/>
    </source>
</evidence>
<feature type="non-terminal residue" evidence="1">
    <location>
        <position position="181"/>
    </location>
</feature>
<proteinExistence type="predicted"/>
<evidence type="ECO:0000313" key="2">
    <source>
        <dbReference type="Proteomes" id="UP001627284"/>
    </source>
</evidence>
<comment type="caution">
    <text evidence="1">The sequence shown here is derived from an EMBL/GenBank/DDBJ whole genome shotgun (WGS) entry which is preliminary data.</text>
</comment>
<accession>A0ABD2TC36</accession>
<dbReference type="Proteomes" id="UP001627284">
    <property type="component" value="Unassembled WGS sequence"/>
</dbReference>
<dbReference type="PANTHER" id="PTHR21529">
    <property type="entry name" value="MAMMARY TURMOR VIRUS RECEPTOR HOMOLOG 1, 2 MTVR1, 2"/>
    <property type="match status" value="1"/>
</dbReference>
<dbReference type="PANTHER" id="PTHR21529:SF4">
    <property type="entry name" value="TPR AND ANKYRIN REPEAT-CONTAINING PROTEIN 1"/>
    <property type="match status" value="1"/>
</dbReference>
<protein>
    <submittedName>
        <fullName evidence="1">Uncharacterized protein</fullName>
    </submittedName>
</protein>
<dbReference type="EMBL" id="JBJKTR010000012">
    <property type="protein sequence ID" value="KAL3353192.1"/>
    <property type="molecule type" value="Genomic_DNA"/>
</dbReference>
<organism evidence="1 2">
    <name type="scientific">Solanum stoloniferum</name>
    <dbReference type="NCBI Taxonomy" id="62892"/>
    <lineage>
        <taxon>Eukaryota</taxon>
        <taxon>Viridiplantae</taxon>
        <taxon>Streptophyta</taxon>
        <taxon>Embryophyta</taxon>
        <taxon>Tracheophyta</taxon>
        <taxon>Spermatophyta</taxon>
        <taxon>Magnoliopsida</taxon>
        <taxon>eudicotyledons</taxon>
        <taxon>Gunneridae</taxon>
        <taxon>Pentapetalae</taxon>
        <taxon>asterids</taxon>
        <taxon>lamiids</taxon>
        <taxon>Solanales</taxon>
        <taxon>Solanaceae</taxon>
        <taxon>Solanoideae</taxon>
        <taxon>Solaneae</taxon>
        <taxon>Solanum</taxon>
    </lineage>
</organism>
<dbReference type="InterPro" id="IPR039904">
    <property type="entry name" value="TRANK1"/>
</dbReference>
<dbReference type="AlphaFoldDB" id="A0ABD2TC36"/>
<name>A0ABD2TC36_9SOLN</name>